<sequence>MDDLAFELLEQILGQVVCDSNPSALSKTLRRCCLVSHTWKEIAQPLLFSTFTLYGRYYNLSRLYKTLSSYPYLQRPVKCIWVDLGKLSTGRALSVKAKPTIVEILRQVLSNPQVHDIVIQGYISDSDPDPSAATGFSSLVSTANITVLSFYNLLGCPIRILYQCPSVRELHFCESRFTGLHEDGQGRLDIVDKSDSLSRRNRSEESDPSPSKSRPYLLHLYLESADSSDAILIRWFLHPDCAFDISALKTFHCLDMSNDITLFSLARRLVKRVSSSLEEMALDPPTYLSEGPNSIYPEYVMFDPLPQLRRLKLSLQQDDYINLWPWTMQLLSGLVNPERLEELQFPCTVPDNKAGGRAFRRGWEELDLFLTAYTTPSDEDLAGHRRFLNLRSIEVGVVHTYGDKRESRLGFFQEELPSLVPRLRKLGILKTSHSNSLGFVKDSDCCCVTTVVACVYKAIHPNIPNPKSSGWVVTWERVVITFYMLFFSEFVMMWALAQWVGARSAVKEFNNQFEEKKADIQWTAIHGHFLQMGGFARADNKHVIYPEELLAAIRNEKIDLDSLKIPERDIQDHSKGDFISKAVATIQTTWFVVQCVVRVAEGLVLTELEIVTLSFAMLNVVTYVAWWNKPLDVRCMFYLTIEADTPAANQVEQLELEIDSTPEGETTPGLMSPIQRIWSVFPDILQSLSSASKSLIKDGDKSRFRIVLDIIILIVQLIFAIVGLLIILPLFVVPFTVVLFLNFLQLVGGEEYKDPSTHTPMDKHYVSRFYRIQGLTNAVSTLLKLYLASAVLGTIFGAVHLLAWSSVFPSHRDRSSWRVFTVFLMAAPIVLMAILAADFSKFRTTPRFGFAVMMVFLAGYFAAHLGVLIEAILTIRHLPPGAFVDVEWVQLVPHL</sequence>
<organism evidence="1 2">
    <name type="scientific">Pluteus cervinus</name>
    <dbReference type="NCBI Taxonomy" id="181527"/>
    <lineage>
        <taxon>Eukaryota</taxon>
        <taxon>Fungi</taxon>
        <taxon>Dikarya</taxon>
        <taxon>Basidiomycota</taxon>
        <taxon>Agaricomycotina</taxon>
        <taxon>Agaricomycetes</taxon>
        <taxon>Agaricomycetidae</taxon>
        <taxon>Agaricales</taxon>
        <taxon>Pluteineae</taxon>
        <taxon>Pluteaceae</taxon>
        <taxon>Pluteus</taxon>
    </lineage>
</organism>
<reference evidence="1 2" key="1">
    <citation type="journal article" date="2019" name="Nat. Ecol. Evol.">
        <title>Megaphylogeny resolves global patterns of mushroom evolution.</title>
        <authorList>
            <person name="Varga T."/>
            <person name="Krizsan K."/>
            <person name="Foldi C."/>
            <person name="Dima B."/>
            <person name="Sanchez-Garcia M."/>
            <person name="Sanchez-Ramirez S."/>
            <person name="Szollosi G.J."/>
            <person name="Szarkandi J.G."/>
            <person name="Papp V."/>
            <person name="Albert L."/>
            <person name="Andreopoulos W."/>
            <person name="Angelini C."/>
            <person name="Antonin V."/>
            <person name="Barry K.W."/>
            <person name="Bougher N.L."/>
            <person name="Buchanan P."/>
            <person name="Buyck B."/>
            <person name="Bense V."/>
            <person name="Catcheside P."/>
            <person name="Chovatia M."/>
            <person name="Cooper J."/>
            <person name="Damon W."/>
            <person name="Desjardin D."/>
            <person name="Finy P."/>
            <person name="Geml J."/>
            <person name="Haridas S."/>
            <person name="Hughes K."/>
            <person name="Justo A."/>
            <person name="Karasinski D."/>
            <person name="Kautmanova I."/>
            <person name="Kiss B."/>
            <person name="Kocsube S."/>
            <person name="Kotiranta H."/>
            <person name="LaButti K.M."/>
            <person name="Lechner B.E."/>
            <person name="Liimatainen K."/>
            <person name="Lipzen A."/>
            <person name="Lukacs Z."/>
            <person name="Mihaltcheva S."/>
            <person name="Morgado L.N."/>
            <person name="Niskanen T."/>
            <person name="Noordeloos M.E."/>
            <person name="Ohm R.A."/>
            <person name="Ortiz-Santana B."/>
            <person name="Ovrebo C."/>
            <person name="Racz N."/>
            <person name="Riley R."/>
            <person name="Savchenko A."/>
            <person name="Shiryaev A."/>
            <person name="Soop K."/>
            <person name="Spirin V."/>
            <person name="Szebenyi C."/>
            <person name="Tomsovsky M."/>
            <person name="Tulloss R.E."/>
            <person name="Uehling J."/>
            <person name="Grigoriev I.V."/>
            <person name="Vagvolgyi C."/>
            <person name="Papp T."/>
            <person name="Martin F.M."/>
            <person name="Miettinen O."/>
            <person name="Hibbett D.S."/>
            <person name="Nagy L.G."/>
        </authorList>
    </citation>
    <scope>NUCLEOTIDE SEQUENCE [LARGE SCALE GENOMIC DNA]</scope>
    <source>
        <strain evidence="1 2">NL-1719</strain>
    </source>
</reference>
<dbReference type="EMBL" id="ML208523">
    <property type="protein sequence ID" value="TFK63419.1"/>
    <property type="molecule type" value="Genomic_DNA"/>
</dbReference>
<proteinExistence type="predicted"/>
<accession>A0ACD3ADE5</accession>
<protein>
    <submittedName>
        <fullName evidence="1">Uncharacterized protein</fullName>
    </submittedName>
</protein>
<evidence type="ECO:0000313" key="1">
    <source>
        <dbReference type="EMBL" id="TFK63419.1"/>
    </source>
</evidence>
<keyword evidence="2" id="KW-1185">Reference proteome</keyword>
<name>A0ACD3ADE5_9AGAR</name>
<dbReference type="Proteomes" id="UP000308600">
    <property type="component" value="Unassembled WGS sequence"/>
</dbReference>
<evidence type="ECO:0000313" key="2">
    <source>
        <dbReference type="Proteomes" id="UP000308600"/>
    </source>
</evidence>
<gene>
    <name evidence="1" type="ORF">BDN72DRAFT_882107</name>
</gene>